<dbReference type="PROSITE" id="PS50802">
    <property type="entry name" value="OTU"/>
    <property type="match status" value="1"/>
</dbReference>
<reference evidence="2 3" key="1">
    <citation type="journal article" date="2008" name="Nature">
        <title>The Trichoplax genome and the nature of placozoans.</title>
        <authorList>
            <person name="Srivastava M."/>
            <person name="Begovic E."/>
            <person name="Chapman J."/>
            <person name="Putnam N.H."/>
            <person name="Hellsten U."/>
            <person name="Kawashima T."/>
            <person name="Kuo A."/>
            <person name="Mitros T."/>
            <person name="Salamov A."/>
            <person name="Carpenter M.L."/>
            <person name="Signorovitch A.Y."/>
            <person name="Moreno M.A."/>
            <person name="Kamm K."/>
            <person name="Grimwood J."/>
            <person name="Schmutz J."/>
            <person name="Shapiro H."/>
            <person name="Grigoriev I.V."/>
            <person name="Buss L.W."/>
            <person name="Schierwater B."/>
            <person name="Dellaporta S.L."/>
            <person name="Rokhsar D.S."/>
        </authorList>
    </citation>
    <scope>NUCLEOTIDE SEQUENCE [LARGE SCALE GENOMIC DNA]</scope>
    <source>
        <strain evidence="2 3">Grell-BS-1999</strain>
    </source>
</reference>
<name>B3RKH9_TRIAD</name>
<dbReference type="STRING" id="10228.B3RKH9"/>
<dbReference type="CTD" id="6749021"/>
<dbReference type="GO" id="GO:0016567">
    <property type="term" value="P:protein ubiquitination"/>
    <property type="evidence" value="ECO:0007669"/>
    <property type="project" value="InterPro"/>
</dbReference>
<dbReference type="eggNOG" id="KOG4345">
    <property type="taxonomic scope" value="Eukaryota"/>
</dbReference>
<protein>
    <recommendedName>
        <fullName evidence="1">OTU domain-containing protein</fullName>
    </recommendedName>
</protein>
<dbReference type="InterPro" id="IPR003323">
    <property type="entry name" value="OTU_dom"/>
</dbReference>
<dbReference type="CDD" id="cd22769">
    <property type="entry name" value="OTU_VCIP135"/>
    <property type="match status" value="1"/>
</dbReference>
<dbReference type="InParanoid" id="B3RKH9"/>
<dbReference type="KEGG" id="tad:TRIADDRAFT_11306"/>
<dbReference type="PANTHER" id="PTHR14843">
    <property type="entry name" value="DEUBIQUITINATING PROTEIN VCIP135"/>
    <property type="match status" value="1"/>
</dbReference>
<accession>B3RKH9</accession>
<dbReference type="EMBL" id="DS985241">
    <property type="protein sequence ID" value="EDV29405.1"/>
    <property type="molecule type" value="Genomic_DNA"/>
</dbReference>
<feature type="domain" description="OTU" evidence="1">
    <location>
        <begin position="165"/>
        <end position="318"/>
    </location>
</feature>
<gene>
    <name evidence="2" type="ORF">TRIADDRAFT_11306</name>
</gene>
<dbReference type="Pfam" id="PF19437">
    <property type="entry name" value="VCIP135_N"/>
    <property type="match status" value="1"/>
</dbReference>
<feature type="non-terminal residue" evidence="2">
    <location>
        <position position="603"/>
    </location>
</feature>
<dbReference type="InterPro" id="IPR045827">
    <property type="entry name" value="VCPIP1_N"/>
</dbReference>
<dbReference type="HOGENOM" id="CLU_009674_1_0_1"/>
<feature type="non-terminal residue" evidence="2">
    <location>
        <position position="1"/>
    </location>
</feature>
<dbReference type="RefSeq" id="XP_002108607.1">
    <property type="nucleotide sequence ID" value="XM_002108571.1"/>
</dbReference>
<sequence>ILTGQCPFSSTTLVFDNTTIQVDCPNCSATHPVSKLHHVDQFNWKGDHHLHSLVQSLFKNDQSIADKKKMAHELVVVNGLSNFHCKIISPLLTYYGMHKQTAKAVRLKDLSQAEPFQCSLLADRAFRIHSDRIAILGYGRDRSGSIEYLKDTLKVLNHLCNQEVIVPIHVDGDGHCLVHAISRALVGSELFWHPLRVNLRFHLKCNQSRYRSLLRDFISDDEWQEIIAEADPDFVPRNGESLGLRNVHIFGLANILKRPILLLDNLEGMQSSVDYSAIFLPVLSTVIECKGKDGRLHKPLVLAWSNPARNHFIPLVGIDGRPLAKISRQMLPNVWAIKQDLLDDYIEFDDDNYCTICSGRALPEQYICKLVGCMDELYFEKYDVIPGLVEEFYRQLSNTWLQPREIATITSNAVREGRLLRCLSCYAIVEHNARFPTSDLKSGGPIYEWIRQSHEELKSGQVYKLQFRRRASFSYDVIGNCLNLIKTRQPSYCPLCLVGKMRSLSGQGNIAYCNGDTTKTPADPNFSQCCGYKHYWDGKEYDNLPQIIPITFEIHGKKIESQFTWFENDSDPSKNSNAFQVAKELIMKNFPDYCSNHYLIQRL</sequence>
<dbReference type="OrthoDB" id="10012024at2759"/>
<evidence type="ECO:0000259" key="1">
    <source>
        <dbReference type="PROSITE" id="PS50802"/>
    </source>
</evidence>
<dbReference type="GeneID" id="6749021"/>
<dbReference type="AlphaFoldDB" id="B3RKH9"/>
<dbReference type="Proteomes" id="UP000009022">
    <property type="component" value="Unassembled WGS sequence"/>
</dbReference>
<dbReference type="OMA" id="CKCGFKH"/>
<proteinExistence type="predicted"/>
<dbReference type="InterPro" id="IPR039087">
    <property type="entry name" value="VCPIP1"/>
</dbReference>
<keyword evidence="3" id="KW-1185">Reference proteome</keyword>
<dbReference type="GO" id="GO:0004843">
    <property type="term" value="F:cysteine-type deubiquitinase activity"/>
    <property type="evidence" value="ECO:0007669"/>
    <property type="project" value="InterPro"/>
</dbReference>
<evidence type="ECO:0000313" key="3">
    <source>
        <dbReference type="Proteomes" id="UP000009022"/>
    </source>
</evidence>
<organism evidence="2 3">
    <name type="scientific">Trichoplax adhaerens</name>
    <name type="common">Trichoplax reptans</name>
    <dbReference type="NCBI Taxonomy" id="10228"/>
    <lineage>
        <taxon>Eukaryota</taxon>
        <taxon>Metazoa</taxon>
        <taxon>Placozoa</taxon>
        <taxon>Uniplacotomia</taxon>
        <taxon>Trichoplacea</taxon>
        <taxon>Trichoplacidae</taxon>
        <taxon>Trichoplax</taxon>
    </lineage>
</organism>
<evidence type="ECO:0000313" key="2">
    <source>
        <dbReference type="EMBL" id="EDV29405.1"/>
    </source>
</evidence>
<dbReference type="Pfam" id="PF02338">
    <property type="entry name" value="OTU"/>
    <property type="match status" value="1"/>
</dbReference>
<dbReference type="PhylomeDB" id="B3RKH9"/>
<dbReference type="PANTHER" id="PTHR14843:SF2">
    <property type="entry name" value="DEUBIQUITINATING PROTEIN VCPIP1"/>
    <property type="match status" value="1"/>
</dbReference>